<evidence type="ECO:0000313" key="4">
    <source>
        <dbReference type="Proteomes" id="UP000664132"/>
    </source>
</evidence>
<keyword evidence="2" id="KW-0812">Transmembrane</keyword>
<feature type="region of interest" description="Disordered" evidence="1">
    <location>
        <begin position="133"/>
        <end position="156"/>
    </location>
</feature>
<evidence type="ECO:0000313" key="3">
    <source>
        <dbReference type="EMBL" id="KAG4412883.1"/>
    </source>
</evidence>
<proteinExistence type="predicted"/>
<reference evidence="3" key="1">
    <citation type="submission" date="2021-02" db="EMBL/GenBank/DDBJ databases">
        <title>Genome sequence Cadophora malorum strain M34.</title>
        <authorList>
            <person name="Stefanovic E."/>
            <person name="Vu D."/>
            <person name="Scully C."/>
            <person name="Dijksterhuis J."/>
            <person name="Roader J."/>
            <person name="Houbraken J."/>
        </authorList>
    </citation>
    <scope>NUCLEOTIDE SEQUENCE</scope>
    <source>
        <strain evidence="3">M34</strain>
    </source>
</reference>
<feature type="region of interest" description="Disordered" evidence="1">
    <location>
        <begin position="1"/>
        <end position="44"/>
    </location>
</feature>
<accession>A0A8H7T5R7</accession>
<evidence type="ECO:0000256" key="1">
    <source>
        <dbReference type="SAM" id="MobiDB-lite"/>
    </source>
</evidence>
<organism evidence="3 4">
    <name type="scientific">Cadophora malorum</name>
    <dbReference type="NCBI Taxonomy" id="108018"/>
    <lineage>
        <taxon>Eukaryota</taxon>
        <taxon>Fungi</taxon>
        <taxon>Dikarya</taxon>
        <taxon>Ascomycota</taxon>
        <taxon>Pezizomycotina</taxon>
        <taxon>Leotiomycetes</taxon>
        <taxon>Helotiales</taxon>
        <taxon>Ploettnerulaceae</taxon>
        <taxon>Cadophora</taxon>
    </lineage>
</organism>
<keyword evidence="2" id="KW-0472">Membrane</keyword>
<name>A0A8H7T5R7_9HELO</name>
<dbReference type="AlphaFoldDB" id="A0A8H7T5R7"/>
<dbReference type="EMBL" id="JAFJYH010000347">
    <property type="protein sequence ID" value="KAG4412883.1"/>
    <property type="molecule type" value="Genomic_DNA"/>
</dbReference>
<sequence>MSAYHHHSPPNPFKPQPKTPTFHSRINRHSLNSDTPPSTTDPHHHLTPSELLVLIFALGALFALVSWLVWIMVEFCITFVREKVDDMDIGKMMRQDIEGIEEAPERVVEDGVAAGKNVLSGLDEIKEKIFKSRGRREGGAADDGGKSGCGRGGKREDCEEGRRLLDAAERYGYGMFEGREGYGYHEGMVCPSSSGQDRMKYSDGTSQSSGCVGPLHGHGEGCVGECGFQTRRRSRES</sequence>
<keyword evidence="2" id="KW-1133">Transmembrane helix</keyword>
<feature type="compositionally biased region" description="Basic and acidic residues" evidence="1">
    <location>
        <begin position="133"/>
        <end position="145"/>
    </location>
</feature>
<feature type="transmembrane region" description="Helical" evidence="2">
    <location>
        <begin position="51"/>
        <end position="73"/>
    </location>
</feature>
<keyword evidence="4" id="KW-1185">Reference proteome</keyword>
<dbReference type="Proteomes" id="UP000664132">
    <property type="component" value="Unassembled WGS sequence"/>
</dbReference>
<protein>
    <submittedName>
        <fullName evidence="3">Uncharacterized protein</fullName>
    </submittedName>
</protein>
<feature type="compositionally biased region" description="Polar residues" evidence="1">
    <location>
        <begin position="29"/>
        <end position="40"/>
    </location>
</feature>
<evidence type="ECO:0000256" key="2">
    <source>
        <dbReference type="SAM" id="Phobius"/>
    </source>
</evidence>
<comment type="caution">
    <text evidence="3">The sequence shown here is derived from an EMBL/GenBank/DDBJ whole genome shotgun (WGS) entry which is preliminary data.</text>
</comment>
<dbReference type="OrthoDB" id="3562862at2759"/>
<feature type="compositionally biased region" description="Pro residues" evidence="1">
    <location>
        <begin position="9"/>
        <end position="18"/>
    </location>
</feature>
<gene>
    <name evidence="3" type="ORF">IFR04_013992</name>
</gene>